<gene>
    <name evidence="1" type="ORF">K488DRAFT_80288</name>
</gene>
<keyword evidence="2" id="KW-1185">Reference proteome</keyword>
<protein>
    <submittedName>
        <fullName evidence="1">ARM repeat-containing protein</fullName>
    </submittedName>
</protein>
<evidence type="ECO:0000313" key="2">
    <source>
        <dbReference type="Proteomes" id="UP000814128"/>
    </source>
</evidence>
<sequence>MAVRIVAVATLKKIKNTVIGSPTAKLALAHDEDFIRTSAGPPEAVKCLLRANAHQVVLYAISRFEPTEVPTLQAAFARALRAVAAACAELVGPSQWGVQDHSSPVREDAKIALDSIFRREALDVFLPFLLNPHAPTCVCIAQLLGSSLRLKEYRHALSEWVPPSERSRDVRPRRGWERRDPSVSGGRQGGWVARSLTSLIQRKDVKLQEAALNALAALAKDNQEVAVMLSKSTVDAYGMESPSPLSIVLYLCKMRPSEVQLAASLCATHILRASSTSHHHPLPLDINAALIVLHSMNRLIASTCEPNHIRTKASFLLSFLLTDQLELCQIAFERGTLTKLVALVASITPVDPAPGWDEDEAAGVSALRESALTALATMAVKDDDIRREATDGLRLLPLLGASLSHRVIGVRYAACQCVRALGRSASVTRTSLVDSGLGNKLYDAFAKEDEDRLVTYAALMAVCNLIVEFSPLRQPFLDQGLVKRLSNLMNSGHAELRLNALWALKNLVYKCTSNVKRTVLKEIGWSEIDKLLADADNSVREQAFNIVRNFADSEEDIEIVFLELGSEHLLNLITSALESKNTDVLLQVLISSARPAACTLSNLANGSQEHQEQIFSHSSILPALSACLVDAPMDVRRAAVSCVLELTRAGGKHHELHDAGIVSTLRHICENSATMSPTTGPGHHSLEKQVKDIARKALDCIEHGVGLDRTP</sequence>
<accession>A0ACB8QBU8</accession>
<reference evidence="1" key="1">
    <citation type="submission" date="2021-02" db="EMBL/GenBank/DDBJ databases">
        <authorList>
            <consortium name="DOE Joint Genome Institute"/>
            <person name="Ahrendt S."/>
            <person name="Looney B.P."/>
            <person name="Miyauchi S."/>
            <person name="Morin E."/>
            <person name="Drula E."/>
            <person name="Courty P.E."/>
            <person name="Chicoki N."/>
            <person name="Fauchery L."/>
            <person name="Kohler A."/>
            <person name="Kuo A."/>
            <person name="Labutti K."/>
            <person name="Pangilinan J."/>
            <person name="Lipzen A."/>
            <person name="Riley R."/>
            <person name="Andreopoulos W."/>
            <person name="He G."/>
            <person name="Johnson J."/>
            <person name="Barry K.W."/>
            <person name="Grigoriev I.V."/>
            <person name="Nagy L."/>
            <person name="Hibbett D."/>
            <person name="Henrissat B."/>
            <person name="Matheny P.B."/>
            <person name="Labbe J."/>
            <person name="Martin F."/>
        </authorList>
    </citation>
    <scope>NUCLEOTIDE SEQUENCE</scope>
    <source>
        <strain evidence="1">EC-137</strain>
    </source>
</reference>
<reference evidence="1" key="2">
    <citation type="journal article" date="2022" name="New Phytol.">
        <title>Evolutionary transition to the ectomycorrhizal habit in the genomes of a hyperdiverse lineage of mushroom-forming fungi.</title>
        <authorList>
            <person name="Looney B."/>
            <person name="Miyauchi S."/>
            <person name="Morin E."/>
            <person name="Drula E."/>
            <person name="Courty P.E."/>
            <person name="Kohler A."/>
            <person name="Kuo A."/>
            <person name="LaButti K."/>
            <person name="Pangilinan J."/>
            <person name="Lipzen A."/>
            <person name="Riley R."/>
            <person name="Andreopoulos W."/>
            <person name="He G."/>
            <person name="Johnson J."/>
            <person name="Nolan M."/>
            <person name="Tritt A."/>
            <person name="Barry K.W."/>
            <person name="Grigoriev I.V."/>
            <person name="Nagy L.G."/>
            <person name="Hibbett D."/>
            <person name="Henrissat B."/>
            <person name="Matheny P.B."/>
            <person name="Labbe J."/>
            <person name="Martin F.M."/>
        </authorList>
    </citation>
    <scope>NUCLEOTIDE SEQUENCE</scope>
    <source>
        <strain evidence="1">EC-137</strain>
    </source>
</reference>
<evidence type="ECO:0000313" key="1">
    <source>
        <dbReference type="EMBL" id="KAI0029217.1"/>
    </source>
</evidence>
<comment type="caution">
    <text evidence="1">The sequence shown here is derived from an EMBL/GenBank/DDBJ whole genome shotgun (WGS) entry which is preliminary data.</text>
</comment>
<organism evidence="1 2">
    <name type="scientific">Vararia minispora EC-137</name>
    <dbReference type="NCBI Taxonomy" id="1314806"/>
    <lineage>
        <taxon>Eukaryota</taxon>
        <taxon>Fungi</taxon>
        <taxon>Dikarya</taxon>
        <taxon>Basidiomycota</taxon>
        <taxon>Agaricomycotina</taxon>
        <taxon>Agaricomycetes</taxon>
        <taxon>Russulales</taxon>
        <taxon>Lachnocladiaceae</taxon>
        <taxon>Vararia</taxon>
    </lineage>
</organism>
<dbReference type="Proteomes" id="UP000814128">
    <property type="component" value="Unassembled WGS sequence"/>
</dbReference>
<name>A0ACB8QBU8_9AGAM</name>
<proteinExistence type="predicted"/>
<dbReference type="EMBL" id="MU273690">
    <property type="protein sequence ID" value="KAI0029217.1"/>
    <property type="molecule type" value="Genomic_DNA"/>
</dbReference>